<dbReference type="Proteomes" id="UP000198571">
    <property type="component" value="Unassembled WGS sequence"/>
</dbReference>
<reference evidence="2" key="1">
    <citation type="submission" date="2016-10" db="EMBL/GenBank/DDBJ databases">
        <authorList>
            <person name="Varghese N."/>
            <person name="Submissions S."/>
        </authorList>
    </citation>
    <scope>NUCLEOTIDE SEQUENCE [LARGE SCALE GENOMIC DNA]</scope>
    <source>
        <strain evidence="2">S9</strain>
    </source>
</reference>
<keyword evidence="2" id="KW-1185">Reference proteome</keyword>
<dbReference type="AlphaFoldDB" id="A0A1H9TGN4"/>
<proteinExistence type="predicted"/>
<evidence type="ECO:0000313" key="2">
    <source>
        <dbReference type="Proteomes" id="UP000198571"/>
    </source>
</evidence>
<dbReference type="OrthoDB" id="2971428at2"/>
<sequence>MKIEAGDLPVNERETFYYLKNLPKNEKQTLWILIRKSNKDHICVIEHITPAIRSLIAKKLISVNRSFRHSSKTSLFILRQTPHLMKKLQELGQEY</sequence>
<protein>
    <submittedName>
        <fullName evidence="1">Uncharacterized protein</fullName>
    </submittedName>
</protein>
<gene>
    <name evidence="1" type="ORF">SAMN05518684_105329</name>
</gene>
<evidence type="ECO:0000313" key="1">
    <source>
        <dbReference type="EMBL" id="SER96311.1"/>
    </source>
</evidence>
<dbReference type="EMBL" id="FOGT01000005">
    <property type="protein sequence ID" value="SER96311.1"/>
    <property type="molecule type" value="Genomic_DNA"/>
</dbReference>
<organism evidence="1 2">
    <name type="scientific">Salipaludibacillus aurantiacus</name>
    <dbReference type="NCBI Taxonomy" id="1601833"/>
    <lineage>
        <taxon>Bacteria</taxon>
        <taxon>Bacillati</taxon>
        <taxon>Bacillota</taxon>
        <taxon>Bacilli</taxon>
        <taxon>Bacillales</taxon>
        <taxon>Bacillaceae</taxon>
    </lineage>
</organism>
<dbReference type="RefSeq" id="WP_093050330.1">
    <property type="nucleotide sequence ID" value="NZ_FOGT01000005.1"/>
</dbReference>
<accession>A0A1H9TGN4</accession>
<dbReference type="STRING" id="1601833.SAMN05518684_105329"/>
<name>A0A1H9TGN4_9BACI</name>